<evidence type="ECO:0000259" key="2">
    <source>
        <dbReference type="PROSITE" id="PS50003"/>
    </source>
</evidence>
<dbReference type="SUPFAM" id="SSF50729">
    <property type="entry name" value="PH domain-like"/>
    <property type="match status" value="1"/>
</dbReference>
<feature type="region of interest" description="Disordered" evidence="1">
    <location>
        <begin position="133"/>
        <end position="164"/>
    </location>
</feature>
<evidence type="ECO:0000313" key="3">
    <source>
        <dbReference type="EMBL" id="QDZ21655.1"/>
    </source>
</evidence>
<feature type="domain" description="PH" evidence="2">
    <location>
        <begin position="273"/>
        <end position="383"/>
    </location>
</feature>
<feature type="region of interest" description="Disordered" evidence="1">
    <location>
        <begin position="1"/>
        <end position="120"/>
    </location>
</feature>
<accession>A0A5B8MPX2</accession>
<dbReference type="AlphaFoldDB" id="A0A5B8MPX2"/>
<dbReference type="EMBL" id="CP031039">
    <property type="protein sequence ID" value="QDZ21655.1"/>
    <property type="molecule type" value="Genomic_DNA"/>
</dbReference>
<dbReference type="Gene3D" id="2.30.29.30">
    <property type="entry name" value="Pleckstrin-homology domain (PH domain)/Phosphotyrosine-binding domain (PTB)"/>
    <property type="match status" value="1"/>
</dbReference>
<dbReference type="InterPro" id="IPR011993">
    <property type="entry name" value="PH-like_dom_sf"/>
</dbReference>
<feature type="compositionally biased region" description="Basic and acidic residues" evidence="1">
    <location>
        <begin position="154"/>
        <end position="164"/>
    </location>
</feature>
<reference evidence="3 4" key="1">
    <citation type="submission" date="2018-07" db="EMBL/GenBank/DDBJ databases">
        <title>The complete nuclear genome of the prasinophyte Chloropicon primus (CCMP1205).</title>
        <authorList>
            <person name="Pombert J.-F."/>
            <person name="Otis C."/>
            <person name="Turmel M."/>
            <person name="Lemieux C."/>
        </authorList>
    </citation>
    <scope>NUCLEOTIDE SEQUENCE [LARGE SCALE GENOMIC DNA]</scope>
    <source>
        <strain evidence="3 4">CCMP1205</strain>
    </source>
</reference>
<dbReference type="PROSITE" id="PS50003">
    <property type="entry name" value="PH_DOMAIN"/>
    <property type="match status" value="1"/>
</dbReference>
<dbReference type="Proteomes" id="UP000316726">
    <property type="component" value="Chromosome 6"/>
</dbReference>
<organism evidence="3 4">
    <name type="scientific">Chloropicon primus</name>
    <dbReference type="NCBI Taxonomy" id="1764295"/>
    <lineage>
        <taxon>Eukaryota</taxon>
        <taxon>Viridiplantae</taxon>
        <taxon>Chlorophyta</taxon>
        <taxon>Chloropicophyceae</taxon>
        <taxon>Chloropicales</taxon>
        <taxon>Chloropicaceae</taxon>
        <taxon>Chloropicon</taxon>
    </lineage>
</organism>
<dbReference type="Pfam" id="PF00169">
    <property type="entry name" value="PH"/>
    <property type="match status" value="1"/>
</dbReference>
<name>A0A5B8MPX2_9CHLO</name>
<evidence type="ECO:0000313" key="4">
    <source>
        <dbReference type="Proteomes" id="UP000316726"/>
    </source>
</evidence>
<gene>
    <name evidence="3" type="ORF">A3770_06p41730</name>
</gene>
<proteinExistence type="predicted"/>
<sequence>MSTSPATPKVKKRGSIIADTKEKLASPQTPPPKSSVDKNELNALRKTSLVTRRSSSFNSGEIAKMAQTPSPKSTPLTPEEADVIEKAKETRAKEQEKEEFEKSIDKATRRKSRVSEASLEVAKGEVDIKKEIARRSTKEMNSNLPATQEDALSEMERREAEEKAFKRQREVSAFAHALKRDSLVEDNLHGDQYKARKGELAAAHSTYQNVQEEKKKGGRGTVSIPGGEVDVKSLDGAIRVKAKVSVGENNDGAAENGQQPDWQKKGWNNERKLTGKRGFLLKKGGSKRNEKGRSVKLFTRHNWNTRFFMLNTSTKELSYFRNEVDPQPLGILKLPDFTIQRIAHHVHGFVLELNGPNRRGFLIAAANTKELEDWEGAINSFCATEEK</sequence>
<feature type="compositionally biased region" description="Polar residues" evidence="1">
    <location>
        <begin position="67"/>
        <end position="76"/>
    </location>
</feature>
<dbReference type="InterPro" id="IPR001849">
    <property type="entry name" value="PH_domain"/>
</dbReference>
<evidence type="ECO:0000256" key="1">
    <source>
        <dbReference type="SAM" id="MobiDB-lite"/>
    </source>
</evidence>
<dbReference type="SMART" id="SM00233">
    <property type="entry name" value="PH"/>
    <property type="match status" value="1"/>
</dbReference>
<protein>
    <recommendedName>
        <fullName evidence="2">PH domain-containing protein</fullName>
    </recommendedName>
</protein>
<feature type="compositionally biased region" description="Polar residues" evidence="1">
    <location>
        <begin position="48"/>
        <end position="59"/>
    </location>
</feature>
<keyword evidence="4" id="KW-1185">Reference proteome</keyword>
<feature type="compositionally biased region" description="Basic and acidic residues" evidence="1">
    <location>
        <begin position="83"/>
        <end position="107"/>
    </location>
</feature>